<evidence type="ECO:0000313" key="2">
    <source>
        <dbReference type="Proteomes" id="UP001174909"/>
    </source>
</evidence>
<proteinExistence type="predicted"/>
<sequence length="77" mass="8890">MEPTSAPPPPEDDFDPDDYIRTAVTYGRLDVVKDWLPHHRDDPQRISQLVLFPAAMFGQLELLSFCLDYAMTFELHP</sequence>
<gene>
    <name evidence="1" type="ORF">GBAR_LOCUS29753</name>
</gene>
<evidence type="ECO:0000313" key="1">
    <source>
        <dbReference type="EMBL" id="CAI8054532.1"/>
    </source>
</evidence>
<organism evidence="1 2">
    <name type="scientific">Geodia barretti</name>
    <name type="common">Barrett's horny sponge</name>
    <dbReference type="NCBI Taxonomy" id="519541"/>
    <lineage>
        <taxon>Eukaryota</taxon>
        <taxon>Metazoa</taxon>
        <taxon>Porifera</taxon>
        <taxon>Demospongiae</taxon>
        <taxon>Heteroscleromorpha</taxon>
        <taxon>Tetractinellida</taxon>
        <taxon>Astrophorina</taxon>
        <taxon>Geodiidae</taxon>
        <taxon>Geodia</taxon>
    </lineage>
</organism>
<comment type="caution">
    <text evidence="1">The sequence shown here is derived from an EMBL/GenBank/DDBJ whole genome shotgun (WGS) entry which is preliminary data.</text>
</comment>
<dbReference type="Proteomes" id="UP001174909">
    <property type="component" value="Unassembled WGS sequence"/>
</dbReference>
<reference evidence="1" key="1">
    <citation type="submission" date="2023-03" db="EMBL/GenBank/DDBJ databases">
        <authorList>
            <person name="Steffen K."/>
            <person name="Cardenas P."/>
        </authorList>
    </citation>
    <scope>NUCLEOTIDE SEQUENCE</scope>
</reference>
<protein>
    <submittedName>
        <fullName evidence="1">Uncharacterized protein</fullName>
    </submittedName>
</protein>
<dbReference type="EMBL" id="CASHTH010004192">
    <property type="protein sequence ID" value="CAI8054532.1"/>
    <property type="molecule type" value="Genomic_DNA"/>
</dbReference>
<dbReference type="AlphaFoldDB" id="A0AA35TWV0"/>
<accession>A0AA35TWV0</accession>
<keyword evidence="2" id="KW-1185">Reference proteome</keyword>
<name>A0AA35TWV0_GEOBA</name>